<feature type="non-terminal residue" evidence="2">
    <location>
        <position position="98"/>
    </location>
</feature>
<dbReference type="EC" id="2.1.1.64" evidence="2"/>
<proteinExistence type="predicted"/>
<dbReference type="InterPro" id="IPR029063">
    <property type="entry name" value="SAM-dependent_MTases_sf"/>
</dbReference>
<dbReference type="Gene3D" id="3.40.50.150">
    <property type="entry name" value="Vaccinia Virus protein VP39"/>
    <property type="match status" value="1"/>
</dbReference>
<dbReference type="EMBL" id="JBHLZP010000604">
    <property type="protein sequence ID" value="MFB9838945.1"/>
    <property type="molecule type" value="Genomic_DNA"/>
</dbReference>
<dbReference type="Proteomes" id="UP001589627">
    <property type="component" value="Unassembled WGS sequence"/>
</dbReference>
<sequence length="98" mass="10096">MTERSRTRPARGVVWEILREVLDESAKASGRAVLDVLDAGGGTGGLAVPLAELGHHVTVVDSSPDALAGLERRAAEAAVRVRALQGDADGLLEEAGSV</sequence>
<dbReference type="InterPro" id="IPR041698">
    <property type="entry name" value="Methyltransf_25"/>
</dbReference>
<keyword evidence="3" id="KW-1185">Reference proteome</keyword>
<dbReference type="RefSeq" id="WP_378212026.1">
    <property type="nucleotide sequence ID" value="NZ_JBHLZP010000604.1"/>
</dbReference>
<dbReference type="GO" id="GO:0061542">
    <property type="term" value="F:3-demethylubiquinol 3-O-methyltransferase activity"/>
    <property type="evidence" value="ECO:0007669"/>
    <property type="project" value="UniProtKB-EC"/>
</dbReference>
<dbReference type="GO" id="GO:0032259">
    <property type="term" value="P:methylation"/>
    <property type="evidence" value="ECO:0007669"/>
    <property type="project" value="UniProtKB-KW"/>
</dbReference>
<feature type="domain" description="Methyltransferase" evidence="1">
    <location>
        <begin position="36"/>
        <end position="97"/>
    </location>
</feature>
<evidence type="ECO:0000313" key="2">
    <source>
        <dbReference type="EMBL" id="MFB9838945.1"/>
    </source>
</evidence>
<organism evidence="2 3">
    <name type="scientific">Actinoallomurus acaciae</name>
    <dbReference type="NCBI Taxonomy" id="502577"/>
    <lineage>
        <taxon>Bacteria</taxon>
        <taxon>Bacillati</taxon>
        <taxon>Actinomycetota</taxon>
        <taxon>Actinomycetes</taxon>
        <taxon>Streptosporangiales</taxon>
        <taxon>Thermomonosporaceae</taxon>
        <taxon>Actinoallomurus</taxon>
    </lineage>
</organism>
<dbReference type="EC" id="2.1.1.222" evidence="2"/>
<keyword evidence="2" id="KW-0808">Transferase</keyword>
<name>A0ABV5YV31_9ACTN</name>
<accession>A0ABV5YV31</accession>
<evidence type="ECO:0000313" key="3">
    <source>
        <dbReference type="Proteomes" id="UP001589627"/>
    </source>
</evidence>
<gene>
    <name evidence="2" type="ORF">ACFFNX_43040</name>
</gene>
<dbReference type="SUPFAM" id="SSF53335">
    <property type="entry name" value="S-adenosyl-L-methionine-dependent methyltransferases"/>
    <property type="match status" value="1"/>
</dbReference>
<dbReference type="CDD" id="cd02440">
    <property type="entry name" value="AdoMet_MTases"/>
    <property type="match status" value="1"/>
</dbReference>
<comment type="caution">
    <text evidence="2">The sequence shown here is derived from an EMBL/GenBank/DDBJ whole genome shotgun (WGS) entry which is preliminary data.</text>
</comment>
<keyword evidence="2" id="KW-0489">Methyltransferase</keyword>
<dbReference type="GO" id="GO:0102208">
    <property type="term" value="F:2-polyprenyl-6-hydroxyphenol methylase activity"/>
    <property type="evidence" value="ECO:0007669"/>
    <property type="project" value="UniProtKB-EC"/>
</dbReference>
<protein>
    <submittedName>
        <fullName evidence="2">Class I SAM-dependent methyltransferase</fullName>
        <ecNumber evidence="2">2.1.1.222</ecNumber>
        <ecNumber evidence="2">2.1.1.64</ecNumber>
    </submittedName>
</protein>
<evidence type="ECO:0000259" key="1">
    <source>
        <dbReference type="Pfam" id="PF13649"/>
    </source>
</evidence>
<dbReference type="Pfam" id="PF13649">
    <property type="entry name" value="Methyltransf_25"/>
    <property type="match status" value="1"/>
</dbReference>
<reference evidence="2 3" key="1">
    <citation type="submission" date="2024-09" db="EMBL/GenBank/DDBJ databases">
        <authorList>
            <person name="Sun Q."/>
            <person name="Mori K."/>
        </authorList>
    </citation>
    <scope>NUCLEOTIDE SEQUENCE [LARGE SCALE GENOMIC DNA]</scope>
    <source>
        <strain evidence="2 3">TBRC 0563</strain>
    </source>
</reference>